<keyword evidence="2" id="KW-0288">FMN</keyword>
<evidence type="ECO:0000313" key="4">
    <source>
        <dbReference type="EMBL" id="ODQ89097.1"/>
    </source>
</evidence>
<dbReference type="AlphaFoldDB" id="A0A1E3RI76"/>
<dbReference type="Pfam" id="PF03060">
    <property type="entry name" value="NMO"/>
    <property type="match status" value="2"/>
</dbReference>
<organism evidence="4 5">
    <name type="scientific">Mycolicibacterium flavescens</name>
    <name type="common">Mycobacterium flavescens</name>
    <dbReference type="NCBI Taxonomy" id="1776"/>
    <lineage>
        <taxon>Bacteria</taxon>
        <taxon>Bacillati</taxon>
        <taxon>Actinomycetota</taxon>
        <taxon>Actinomycetes</taxon>
        <taxon>Mycobacteriales</taxon>
        <taxon>Mycobacteriaceae</taxon>
        <taxon>Mycolicibacterium</taxon>
    </lineage>
</organism>
<evidence type="ECO:0000256" key="3">
    <source>
        <dbReference type="ARBA" id="ARBA00023002"/>
    </source>
</evidence>
<evidence type="ECO:0000313" key="5">
    <source>
        <dbReference type="Proteomes" id="UP000094053"/>
    </source>
</evidence>
<dbReference type="CDD" id="cd04730">
    <property type="entry name" value="NPD_like"/>
    <property type="match status" value="1"/>
</dbReference>
<dbReference type="SUPFAM" id="SSF51412">
    <property type="entry name" value="Inosine monophosphate dehydrogenase (IMPDH)"/>
    <property type="match status" value="1"/>
</dbReference>
<comment type="caution">
    <text evidence="4">The sequence shown here is derived from an EMBL/GenBank/DDBJ whole genome shotgun (WGS) entry which is preliminary data.</text>
</comment>
<dbReference type="InterPro" id="IPR004136">
    <property type="entry name" value="NMO"/>
</dbReference>
<keyword evidence="3" id="KW-0560">Oxidoreductase</keyword>
<keyword evidence="4" id="KW-0223">Dioxygenase</keyword>
<dbReference type="EMBL" id="MIHA01000011">
    <property type="protein sequence ID" value="ODQ89097.1"/>
    <property type="molecule type" value="Genomic_DNA"/>
</dbReference>
<dbReference type="GO" id="GO:0018580">
    <property type="term" value="F:nitronate monooxygenase activity"/>
    <property type="evidence" value="ECO:0007669"/>
    <property type="project" value="InterPro"/>
</dbReference>
<proteinExistence type="predicted"/>
<sequence length="317" mass="31735">MPLSTPWSRRLGLSAPIVNAPMGGAAGGMLAAAVSRAGGLGMIGMGSSATAAALEAELAHVAGLERPFGIGLVHWVAVNQPDLFELALSAGPALLSVSFGDDWSWVRRAHDAGVPVAAQVGDLAGALAAADAGVDVVVARGAEGGGHGQPRVGTLPLLAEVLDEVDLPVLAAGGVASARGLAAVLAAGAAGAWVGTAFAVCPEATTAPGARAALLAAPGDATTTTRAFDVALQYPWPATLPERVLRNEFVDRFDGREQTIDADARAALSGAVAAADYRIAPVNAGQGVGMVRESRSAAEVIDTLCTGAAHLLRRWAP</sequence>
<dbReference type="STRING" id="1776.BHQ18_15990"/>
<dbReference type="PANTHER" id="PTHR32332:SF31">
    <property type="entry name" value="2-NITROPROPANE DIOXYGENASE FAMILY, PUTATIVE (AFU_ORTHOLOGUE AFUA_2G09850)-RELATED"/>
    <property type="match status" value="1"/>
</dbReference>
<evidence type="ECO:0000256" key="1">
    <source>
        <dbReference type="ARBA" id="ARBA00022630"/>
    </source>
</evidence>
<dbReference type="InterPro" id="IPR013785">
    <property type="entry name" value="Aldolase_TIM"/>
</dbReference>
<reference evidence="5" key="1">
    <citation type="submission" date="2016-09" db="EMBL/GenBank/DDBJ databases">
        <authorList>
            <person name="Greninger A.L."/>
            <person name="Jerome K.R."/>
            <person name="Mcnair B."/>
            <person name="Wallis C."/>
            <person name="Fang F."/>
        </authorList>
    </citation>
    <scope>NUCLEOTIDE SEQUENCE [LARGE SCALE GENOMIC DNA]</scope>
    <source>
        <strain evidence="5">M6</strain>
    </source>
</reference>
<dbReference type="Gene3D" id="3.20.20.70">
    <property type="entry name" value="Aldolase class I"/>
    <property type="match status" value="1"/>
</dbReference>
<protein>
    <submittedName>
        <fullName evidence="4">2-nitropropane dioxygenase</fullName>
    </submittedName>
</protein>
<gene>
    <name evidence="4" type="ORF">BHQ18_15990</name>
</gene>
<keyword evidence="1" id="KW-0285">Flavoprotein</keyword>
<dbReference type="PANTHER" id="PTHR32332">
    <property type="entry name" value="2-NITROPROPANE DIOXYGENASE"/>
    <property type="match status" value="1"/>
</dbReference>
<accession>A0A1E3RI76</accession>
<name>A0A1E3RI76_MYCFV</name>
<dbReference type="Proteomes" id="UP000094053">
    <property type="component" value="Unassembled WGS sequence"/>
</dbReference>
<dbReference type="GO" id="GO:0051213">
    <property type="term" value="F:dioxygenase activity"/>
    <property type="evidence" value="ECO:0007669"/>
    <property type="project" value="UniProtKB-KW"/>
</dbReference>
<keyword evidence="5" id="KW-1185">Reference proteome</keyword>
<evidence type="ECO:0000256" key="2">
    <source>
        <dbReference type="ARBA" id="ARBA00022643"/>
    </source>
</evidence>
<dbReference type="RefSeq" id="WP_069414614.1">
    <property type="nucleotide sequence ID" value="NZ_JACKUL010000015.1"/>
</dbReference>